<dbReference type="EMBL" id="KV750757">
    <property type="protein sequence ID" value="OCL03345.1"/>
    <property type="molecule type" value="Genomic_DNA"/>
</dbReference>
<evidence type="ECO:0000313" key="1">
    <source>
        <dbReference type="EMBL" id="OCL03345.1"/>
    </source>
</evidence>
<dbReference type="OrthoDB" id="3182339at2759"/>
<dbReference type="Proteomes" id="UP000250140">
    <property type="component" value="Unassembled WGS sequence"/>
</dbReference>
<organism evidence="1 2">
    <name type="scientific">Glonium stellatum</name>
    <dbReference type="NCBI Taxonomy" id="574774"/>
    <lineage>
        <taxon>Eukaryota</taxon>
        <taxon>Fungi</taxon>
        <taxon>Dikarya</taxon>
        <taxon>Ascomycota</taxon>
        <taxon>Pezizomycotina</taxon>
        <taxon>Dothideomycetes</taxon>
        <taxon>Pleosporomycetidae</taxon>
        <taxon>Gloniales</taxon>
        <taxon>Gloniaceae</taxon>
        <taxon>Glonium</taxon>
    </lineage>
</organism>
<accession>A0A8E2ERM4</accession>
<protein>
    <submittedName>
        <fullName evidence="1">Uncharacterized protein</fullName>
    </submittedName>
</protein>
<dbReference type="AlphaFoldDB" id="A0A8E2ERM4"/>
<reference evidence="1 2" key="1">
    <citation type="journal article" date="2016" name="Nat. Commun.">
        <title>Ectomycorrhizal ecology is imprinted in the genome of the dominant symbiotic fungus Cenococcum geophilum.</title>
        <authorList>
            <consortium name="DOE Joint Genome Institute"/>
            <person name="Peter M."/>
            <person name="Kohler A."/>
            <person name="Ohm R.A."/>
            <person name="Kuo A."/>
            <person name="Krutzmann J."/>
            <person name="Morin E."/>
            <person name="Arend M."/>
            <person name="Barry K.W."/>
            <person name="Binder M."/>
            <person name="Choi C."/>
            <person name="Clum A."/>
            <person name="Copeland A."/>
            <person name="Grisel N."/>
            <person name="Haridas S."/>
            <person name="Kipfer T."/>
            <person name="LaButti K."/>
            <person name="Lindquist E."/>
            <person name="Lipzen A."/>
            <person name="Maire R."/>
            <person name="Meier B."/>
            <person name="Mihaltcheva S."/>
            <person name="Molinier V."/>
            <person name="Murat C."/>
            <person name="Poggeler S."/>
            <person name="Quandt C.A."/>
            <person name="Sperisen C."/>
            <person name="Tritt A."/>
            <person name="Tisserant E."/>
            <person name="Crous P.W."/>
            <person name="Henrissat B."/>
            <person name="Nehls U."/>
            <person name="Egli S."/>
            <person name="Spatafora J.W."/>
            <person name="Grigoriev I.V."/>
            <person name="Martin F.M."/>
        </authorList>
    </citation>
    <scope>NUCLEOTIDE SEQUENCE [LARGE SCALE GENOMIC DNA]</scope>
    <source>
        <strain evidence="1 2">CBS 207.34</strain>
    </source>
</reference>
<gene>
    <name evidence="1" type="ORF">AOQ84DRAFT_278288</name>
</gene>
<feature type="non-terminal residue" evidence="1">
    <location>
        <position position="1"/>
    </location>
</feature>
<name>A0A8E2ERM4_9PEZI</name>
<keyword evidence="2" id="KW-1185">Reference proteome</keyword>
<feature type="non-terminal residue" evidence="1">
    <location>
        <position position="65"/>
    </location>
</feature>
<evidence type="ECO:0000313" key="2">
    <source>
        <dbReference type="Proteomes" id="UP000250140"/>
    </source>
</evidence>
<proteinExistence type="predicted"/>
<sequence length="65" mass="7357">LLDVIFNVSPPVQVILDVGALVLEWRNHEMARQWLCRVPAPEALAVIFFDGKDELVVLTRDGEIE</sequence>